<evidence type="ECO:0000256" key="4">
    <source>
        <dbReference type="ARBA" id="ARBA00022692"/>
    </source>
</evidence>
<dbReference type="AlphaFoldDB" id="A0A7R9D887"/>
<keyword evidence="5 10" id="KW-0276">Fatty acid metabolism</keyword>
<evidence type="ECO:0000256" key="5">
    <source>
        <dbReference type="ARBA" id="ARBA00022832"/>
    </source>
</evidence>
<keyword evidence="9 10" id="KW-0275">Fatty acid biosynthesis</keyword>
<keyword evidence="4 10" id="KW-0812">Transmembrane</keyword>
<comment type="catalytic activity">
    <reaction evidence="10">
        <text>a very-long-chain acyl-CoA + malonyl-CoA + H(+) = a very-long-chain 3-oxoacyl-CoA + CO2 + CoA</text>
        <dbReference type="Rhea" id="RHEA:32727"/>
        <dbReference type="ChEBI" id="CHEBI:15378"/>
        <dbReference type="ChEBI" id="CHEBI:16526"/>
        <dbReference type="ChEBI" id="CHEBI:57287"/>
        <dbReference type="ChEBI" id="CHEBI:57384"/>
        <dbReference type="ChEBI" id="CHEBI:90725"/>
        <dbReference type="ChEBI" id="CHEBI:90736"/>
        <dbReference type="EC" id="2.3.1.199"/>
    </reaction>
</comment>
<dbReference type="GO" id="GO:0042761">
    <property type="term" value="P:very long-chain fatty acid biosynthetic process"/>
    <property type="evidence" value="ECO:0007669"/>
    <property type="project" value="TreeGrafter"/>
</dbReference>
<comment type="subcellular location">
    <subcellularLocation>
        <location evidence="1">Membrane</location>
        <topology evidence="1">Multi-pass membrane protein</topology>
    </subcellularLocation>
</comment>
<name>A0A7R9D887_TIMPO</name>
<dbReference type="GO" id="GO:0019367">
    <property type="term" value="P:fatty acid elongation, saturated fatty acid"/>
    <property type="evidence" value="ECO:0007669"/>
    <property type="project" value="TreeGrafter"/>
</dbReference>
<dbReference type="GO" id="GO:0034626">
    <property type="term" value="P:fatty acid elongation, polyunsaturated fatty acid"/>
    <property type="evidence" value="ECO:0007669"/>
    <property type="project" value="TreeGrafter"/>
</dbReference>
<evidence type="ECO:0000256" key="7">
    <source>
        <dbReference type="ARBA" id="ARBA00023098"/>
    </source>
</evidence>
<protein>
    <recommendedName>
        <fullName evidence="10">Elongation of very long chain fatty acids protein</fullName>
        <ecNumber evidence="10">2.3.1.199</ecNumber>
    </recommendedName>
    <alternativeName>
        <fullName evidence="10">Very-long-chain 3-oxoacyl-CoA synthase</fullName>
    </alternativeName>
</protein>
<dbReference type="EC" id="2.3.1.199" evidence="10"/>
<feature type="transmembrane region" description="Helical" evidence="10">
    <location>
        <begin position="146"/>
        <end position="163"/>
    </location>
</feature>
<reference evidence="11" key="1">
    <citation type="submission" date="2020-11" db="EMBL/GenBank/DDBJ databases">
        <authorList>
            <person name="Tran Van P."/>
        </authorList>
    </citation>
    <scope>NUCLEOTIDE SEQUENCE</scope>
</reference>
<dbReference type="GO" id="GO:0009922">
    <property type="term" value="F:fatty acid elongase activity"/>
    <property type="evidence" value="ECO:0007669"/>
    <property type="project" value="UniProtKB-EC"/>
</dbReference>
<keyword evidence="3 10" id="KW-0808">Transferase</keyword>
<feature type="transmembrane region" description="Helical" evidence="10">
    <location>
        <begin position="169"/>
        <end position="188"/>
    </location>
</feature>
<dbReference type="GO" id="GO:0030148">
    <property type="term" value="P:sphingolipid biosynthetic process"/>
    <property type="evidence" value="ECO:0007669"/>
    <property type="project" value="TreeGrafter"/>
</dbReference>
<keyword evidence="6 10" id="KW-1133">Transmembrane helix</keyword>
<sequence length="345" mass="39237">MSSITETLIDWYDFVFFKLADPRVKDWPLIGSPVYLLVIVALYLFFVLVAGPKFMENRRPYDLKKIIAVYNILQVLANAYLFYGTLTSGWTDKIGLGCYPIKYEDDPDLKLAGMVWKIFILKIVDLLDTIFFVLRKKSNQVTFLHVYHHVSTIAISLLGAKYFPGGAATFPILPNTLVHVLMYTYYLLALQGPEMQKKLARFKKYLTTIQLKTLTMALHPKEISSVTLSELQQLKFSQLSLHEKVTVKKRVRHPVHGGGVSDGPSFMVVVFFDAAQKFLLQCWVARARPCSSQPRTIPRLGPPLIARGLGTFQRAECRAKPDRCAKRQSSNRAESVNTRVRVFAL</sequence>
<evidence type="ECO:0000313" key="11">
    <source>
        <dbReference type="EMBL" id="CAD7409887.1"/>
    </source>
</evidence>
<dbReference type="PANTHER" id="PTHR11157">
    <property type="entry name" value="FATTY ACID ACYL TRANSFERASE-RELATED"/>
    <property type="match status" value="1"/>
</dbReference>
<dbReference type="InterPro" id="IPR002076">
    <property type="entry name" value="ELO_fam"/>
</dbReference>
<dbReference type="PROSITE" id="PS01188">
    <property type="entry name" value="ELO"/>
    <property type="match status" value="1"/>
</dbReference>
<feature type="transmembrane region" description="Helical" evidence="10">
    <location>
        <begin position="66"/>
        <end position="83"/>
    </location>
</feature>
<evidence type="ECO:0000256" key="6">
    <source>
        <dbReference type="ARBA" id="ARBA00022989"/>
    </source>
</evidence>
<evidence type="ECO:0000256" key="2">
    <source>
        <dbReference type="ARBA" id="ARBA00022516"/>
    </source>
</evidence>
<dbReference type="PANTHER" id="PTHR11157:SF113">
    <property type="entry name" value="ELONGATION OF VERY LONG CHAIN FATTY ACIDS PROTEIN"/>
    <property type="match status" value="1"/>
</dbReference>
<dbReference type="GO" id="GO:0034625">
    <property type="term" value="P:fatty acid elongation, monounsaturated fatty acid"/>
    <property type="evidence" value="ECO:0007669"/>
    <property type="project" value="TreeGrafter"/>
</dbReference>
<comment type="similarity">
    <text evidence="10">Belongs to the ELO family.</text>
</comment>
<keyword evidence="8 10" id="KW-0472">Membrane</keyword>
<dbReference type="Pfam" id="PF01151">
    <property type="entry name" value="ELO"/>
    <property type="match status" value="1"/>
</dbReference>
<keyword evidence="7 10" id="KW-0443">Lipid metabolism</keyword>
<evidence type="ECO:0000256" key="3">
    <source>
        <dbReference type="ARBA" id="ARBA00022679"/>
    </source>
</evidence>
<evidence type="ECO:0000256" key="9">
    <source>
        <dbReference type="ARBA" id="ARBA00023160"/>
    </source>
</evidence>
<feature type="transmembrane region" description="Helical" evidence="10">
    <location>
        <begin position="114"/>
        <end position="134"/>
    </location>
</feature>
<dbReference type="EMBL" id="OD004400">
    <property type="protein sequence ID" value="CAD7409887.1"/>
    <property type="molecule type" value="Genomic_DNA"/>
</dbReference>
<proteinExistence type="inferred from homology"/>
<evidence type="ECO:0000256" key="1">
    <source>
        <dbReference type="ARBA" id="ARBA00004141"/>
    </source>
</evidence>
<accession>A0A7R9D887</accession>
<keyword evidence="2 10" id="KW-0444">Lipid biosynthesis</keyword>
<gene>
    <name evidence="11" type="ORF">TPSB3V08_LOCUS7076</name>
</gene>
<feature type="transmembrane region" description="Helical" evidence="10">
    <location>
        <begin position="34"/>
        <end position="54"/>
    </location>
</feature>
<evidence type="ECO:0000256" key="8">
    <source>
        <dbReference type="ARBA" id="ARBA00023136"/>
    </source>
</evidence>
<evidence type="ECO:0000256" key="10">
    <source>
        <dbReference type="RuleBase" id="RU361115"/>
    </source>
</evidence>
<organism evidence="11">
    <name type="scientific">Timema poppense</name>
    <name type="common">Walking stick</name>
    <dbReference type="NCBI Taxonomy" id="170557"/>
    <lineage>
        <taxon>Eukaryota</taxon>
        <taxon>Metazoa</taxon>
        <taxon>Ecdysozoa</taxon>
        <taxon>Arthropoda</taxon>
        <taxon>Hexapoda</taxon>
        <taxon>Insecta</taxon>
        <taxon>Pterygota</taxon>
        <taxon>Neoptera</taxon>
        <taxon>Polyneoptera</taxon>
        <taxon>Phasmatodea</taxon>
        <taxon>Timematodea</taxon>
        <taxon>Timematoidea</taxon>
        <taxon>Timematidae</taxon>
        <taxon>Timema</taxon>
    </lineage>
</organism>
<dbReference type="GO" id="GO:0005789">
    <property type="term" value="C:endoplasmic reticulum membrane"/>
    <property type="evidence" value="ECO:0007669"/>
    <property type="project" value="TreeGrafter"/>
</dbReference>
<dbReference type="InterPro" id="IPR030457">
    <property type="entry name" value="ELO_CS"/>
</dbReference>